<keyword evidence="10" id="KW-1185">Reference proteome</keyword>
<comment type="caution">
    <text evidence="9">The sequence shown here is derived from an EMBL/GenBank/DDBJ whole genome shotgun (WGS) entry which is preliminary data.</text>
</comment>
<gene>
    <name evidence="9" type="ORF">ADH67_11640</name>
</gene>
<feature type="disulfide bond" description="Redox-active" evidence="7">
    <location>
        <begin position="32"/>
        <end position="35"/>
    </location>
</feature>
<organism evidence="9 10">
    <name type="scientific">Turicimonas muris</name>
    <dbReference type="NCBI Taxonomy" id="1796652"/>
    <lineage>
        <taxon>Bacteria</taxon>
        <taxon>Pseudomonadati</taxon>
        <taxon>Pseudomonadota</taxon>
        <taxon>Betaproteobacteria</taxon>
        <taxon>Burkholderiales</taxon>
        <taxon>Sutterellaceae</taxon>
        <taxon>Turicimonas</taxon>
    </lineage>
</organism>
<keyword evidence="2" id="KW-0813">Transport</keyword>
<protein>
    <recommendedName>
        <fullName evidence="6">Thioredoxin</fullName>
    </recommendedName>
</protein>
<dbReference type="GO" id="GO:0005737">
    <property type="term" value="C:cytoplasm"/>
    <property type="evidence" value="ECO:0007669"/>
    <property type="project" value="TreeGrafter"/>
</dbReference>
<dbReference type="RefSeq" id="WP_066592405.1">
    <property type="nucleotide sequence ID" value="NZ_CAJTBZ010000045.1"/>
</dbReference>
<keyword evidence="4 7" id="KW-1015">Disulfide bond</keyword>
<evidence type="ECO:0000259" key="8">
    <source>
        <dbReference type="PROSITE" id="PS51352"/>
    </source>
</evidence>
<dbReference type="Pfam" id="PF00085">
    <property type="entry name" value="Thioredoxin"/>
    <property type="match status" value="1"/>
</dbReference>
<comment type="similarity">
    <text evidence="1 6">Belongs to the thioredoxin family.</text>
</comment>
<dbReference type="PROSITE" id="PS51352">
    <property type="entry name" value="THIOREDOXIN_2"/>
    <property type="match status" value="1"/>
</dbReference>
<accession>A0A227KAL6</accession>
<evidence type="ECO:0000256" key="6">
    <source>
        <dbReference type="PIRNR" id="PIRNR000077"/>
    </source>
</evidence>
<evidence type="ECO:0000256" key="1">
    <source>
        <dbReference type="ARBA" id="ARBA00008987"/>
    </source>
</evidence>
<reference evidence="10" key="1">
    <citation type="submission" date="2017-05" db="EMBL/GenBank/DDBJ databases">
        <title>Improved OligoMM genomes.</title>
        <authorList>
            <person name="Garzetti D."/>
        </authorList>
    </citation>
    <scope>NUCLEOTIDE SEQUENCE [LARGE SCALE GENOMIC DNA]</scope>
    <source>
        <strain evidence="10">YL45</strain>
    </source>
</reference>
<dbReference type="EMBL" id="NHMP01000010">
    <property type="protein sequence ID" value="OXE44530.1"/>
    <property type="molecule type" value="Genomic_DNA"/>
</dbReference>
<dbReference type="GO" id="GO:0015035">
    <property type="term" value="F:protein-disulfide reductase activity"/>
    <property type="evidence" value="ECO:0007669"/>
    <property type="project" value="InterPro"/>
</dbReference>
<evidence type="ECO:0000256" key="3">
    <source>
        <dbReference type="ARBA" id="ARBA00022982"/>
    </source>
</evidence>
<dbReference type="Proteomes" id="UP000214610">
    <property type="component" value="Unassembled WGS sequence"/>
</dbReference>
<feature type="domain" description="Thioredoxin" evidence="8">
    <location>
        <begin position="1"/>
        <end position="108"/>
    </location>
</feature>
<dbReference type="CDD" id="cd02947">
    <property type="entry name" value="TRX_family"/>
    <property type="match status" value="1"/>
</dbReference>
<keyword evidence="5 7" id="KW-0676">Redox-active center</keyword>
<sequence length="109" mass="12502">MENVLNVTEANYEETVVKCPKKVLLAIGAPWCVDCQRIQPMFMQFATEYADRLQFAYCDFDKESGLNAKFRVRHIPTLLVLKNGEVLDTLVEPKNTELFKAFVEKALTL</sequence>
<evidence type="ECO:0000313" key="9">
    <source>
        <dbReference type="EMBL" id="OXE44530.1"/>
    </source>
</evidence>
<evidence type="ECO:0000256" key="5">
    <source>
        <dbReference type="ARBA" id="ARBA00023284"/>
    </source>
</evidence>
<dbReference type="PIRSF" id="PIRSF000077">
    <property type="entry name" value="Thioredoxin"/>
    <property type="match status" value="1"/>
</dbReference>
<name>A0A227KAL6_9BURK</name>
<dbReference type="InterPro" id="IPR036249">
    <property type="entry name" value="Thioredoxin-like_sf"/>
</dbReference>
<dbReference type="GeneID" id="78361267"/>
<evidence type="ECO:0000256" key="7">
    <source>
        <dbReference type="PIRSR" id="PIRSR000077-4"/>
    </source>
</evidence>
<evidence type="ECO:0000256" key="4">
    <source>
        <dbReference type="ARBA" id="ARBA00023157"/>
    </source>
</evidence>
<evidence type="ECO:0000256" key="2">
    <source>
        <dbReference type="ARBA" id="ARBA00022448"/>
    </source>
</evidence>
<dbReference type="Gene3D" id="3.40.30.10">
    <property type="entry name" value="Glutaredoxin"/>
    <property type="match status" value="1"/>
</dbReference>
<proteinExistence type="inferred from homology"/>
<evidence type="ECO:0000313" key="10">
    <source>
        <dbReference type="Proteomes" id="UP000214610"/>
    </source>
</evidence>
<dbReference type="AlphaFoldDB" id="A0A227KAL6"/>
<dbReference type="PANTHER" id="PTHR45663">
    <property type="entry name" value="GEO12009P1"/>
    <property type="match status" value="1"/>
</dbReference>
<dbReference type="InterPro" id="IPR005746">
    <property type="entry name" value="Thioredoxin"/>
</dbReference>
<dbReference type="SUPFAM" id="SSF52833">
    <property type="entry name" value="Thioredoxin-like"/>
    <property type="match status" value="1"/>
</dbReference>
<dbReference type="InterPro" id="IPR013766">
    <property type="entry name" value="Thioredoxin_domain"/>
</dbReference>
<keyword evidence="3" id="KW-0249">Electron transport</keyword>
<dbReference type="PANTHER" id="PTHR45663:SF11">
    <property type="entry name" value="GEO12009P1"/>
    <property type="match status" value="1"/>
</dbReference>